<proteinExistence type="predicted"/>
<reference evidence="4" key="1">
    <citation type="journal article" date="2019" name="Int. J. Syst. Evol. Microbiol.">
        <title>The Global Catalogue of Microorganisms (GCM) 10K type strain sequencing project: providing services to taxonomists for standard genome sequencing and annotation.</title>
        <authorList>
            <consortium name="The Broad Institute Genomics Platform"/>
            <consortium name="The Broad Institute Genome Sequencing Center for Infectious Disease"/>
            <person name="Wu L."/>
            <person name="Ma J."/>
        </authorList>
    </citation>
    <scope>NUCLEOTIDE SEQUENCE [LARGE SCALE GENOMIC DNA]</scope>
    <source>
        <strain evidence="4">CGMCC 1.12859</strain>
    </source>
</reference>
<dbReference type="InterPro" id="IPR013099">
    <property type="entry name" value="K_chnl_dom"/>
</dbReference>
<dbReference type="Gene3D" id="1.10.287.70">
    <property type="match status" value="1"/>
</dbReference>
<dbReference type="EMBL" id="JBHTAJ010000012">
    <property type="protein sequence ID" value="MFC7179570.1"/>
    <property type="molecule type" value="Genomic_DNA"/>
</dbReference>
<evidence type="ECO:0000313" key="4">
    <source>
        <dbReference type="Proteomes" id="UP001596435"/>
    </source>
</evidence>
<accession>A0ABW2FQM3</accession>
<feature type="transmembrane region" description="Helical" evidence="1">
    <location>
        <begin position="78"/>
        <end position="99"/>
    </location>
</feature>
<organism evidence="3 4">
    <name type="scientific">Kitasatospora paranensis</name>
    <dbReference type="NCBI Taxonomy" id="258053"/>
    <lineage>
        <taxon>Bacteria</taxon>
        <taxon>Bacillati</taxon>
        <taxon>Actinomycetota</taxon>
        <taxon>Actinomycetes</taxon>
        <taxon>Kitasatosporales</taxon>
        <taxon>Streptomycetaceae</taxon>
        <taxon>Kitasatospora</taxon>
    </lineage>
</organism>
<dbReference type="SUPFAM" id="SSF81324">
    <property type="entry name" value="Voltage-gated potassium channels"/>
    <property type="match status" value="1"/>
</dbReference>
<dbReference type="GO" id="GO:0034220">
    <property type="term" value="P:monoatomic ion transmembrane transport"/>
    <property type="evidence" value="ECO:0007669"/>
    <property type="project" value="UniProtKB-KW"/>
</dbReference>
<feature type="transmembrane region" description="Helical" evidence="1">
    <location>
        <begin position="139"/>
        <end position="159"/>
    </location>
</feature>
<name>A0ABW2FQM3_9ACTN</name>
<dbReference type="Pfam" id="PF07885">
    <property type="entry name" value="Ion_trans_2"/>
    <property type="match status" value="1"/>
</dbReference>
<feature type="transmembrane region" description="Helical" evidence="1">
    <location>
        <begin position="46"/>
        <end position="66"/>
    </location>
</feature>
<comment type="caution">
    <text evidence="3">The sequence shown here is derived from an EMBL/GenBank/DDBJ whole genome shotgun (WGS) entry which is preliminary data.</text>
</comment>
<keyword evidence="3" id="KW-0813">Transport</keyword>
<evidence type="ECO:0000313" key="3">
    <source>
        <dbReference type="EMBL" id="MFC7179570.1"/>
    </source>
</evidence>
<keyword evidence="1" id="KW-0472">Membrane</keyword>
<protein>
    <submittedName>
        <fullName evidence="3">Potassium channel family protein</fullName>
    </submittedName>
</protein>
<keyword evidence="3" id="KW-0407">Ion channel</keyword>
<evidence type="ECO:0000256" key="1">
    <source>
        <dbReference type="SAM" id="Phobius"/>
    </source>
</evidence>
<feature type="domain" description="Potassium channel" evidence="2">
    <location>
        <begin position="86"/>
        <end position="163"/>
    </location>
</feature>
<sequence length="180" mass="19025">MNPRAPGPYRELPAWGLGALIGGPALMVALWGVLPLGVFGPHHPTLSWVSFVAALALLAGMLLRQVRAELSGRAGHPALVIVQLIAASVVIFATTYLALSRDGQFHGLHTKIDALYFTVVTLATVGYGDVAPTGQEARVVVMLQILYSLVFLTTGAASVSRRLRSRVGSQLRVGTPPHGD</sequence>
<keyword evidence="3" id="KW-0406">Ion transport</keyword>
<keyword evidence="1" id="KW-0812">Transmembrane</keyword>
<gene>
    <name evidence="3" type="ORF">ACFQMG_08330</name>
</gene>
<keyword evidence="1" id="KW-1133">Transmembrane helix</keyword>
<dbReference type="RefSeq" id="WP_345706496.1">
    <property type="nucleotide sequence ID" value="NZ_BAABKV010000001.1"/>
</dbReference>
<feature type="transmembrane region" description="Helical" evidence="1">
    <location>
        <begin position="12"/>
        <end position="34"/>
    </location>
</feature>
<dbReference type="Proteomes" id="UP001596435">
    <property type="component" value="Unassembled WGS sequence"/>
</dbReference>
<evidence type="ECO:0000259" key="2">
    <source>
        <dbReference type="Pfam" id="PF07885"/>
    </source>
</evidence>
<keyword evidence="4" id="KW-1185">Reference proteome</keyword>